<evidence type="ECO:0000313" key="18">
    <source>
        <dbReference type="Proteomes" id="UP000474296"/>
    </source>
</evidence>
<dbReference type="Gene3D" id="3.40.50.620">
    <property type="entry name" value="HUPs"/>
    <property type="match status" value="1"/>
</dbReference>
<dbReference type="InterPro" id="IPR023468">
    <property type="entry name" value="Riboflavin_kinase"/>
</dbReference>
<dbReference type="Proteomes" id="UP000474296">
    <property type="component" value="Unassembled WGS sequence"/>
</dbReference>
<dbReference type="SMART" id="SM00904">
    <property type="entry name" value="Flavokinase"/>
    <property type="match status" value="1"/>
</dbReference>
<dbReference type="PIRSF" id="PIRSF004491">
    <property type="entry name" value="FAD_Synth"/>
    <property type="match status" value="1"/>
</dbReference>
<evidence type="ECO:0000256" key="11">
    <source>
        <dbReference type="ARBA" id="ARBA00022840"/>
    </source>
</evidence>
<dbReference type="Gene3D" id="2.40.30.30">
    <property type="entry name" value="Riboflavin kinase-like"/>
    <property type="match status" value="1"/>
</dbReference>
<reference evidence="17 18" key="1">
    <citation type="submission" date="2020-01" db="EMBL/GenBank/DDBJ databases">
        <title>Spongiivirga citrea KCTC 32990T.</title>
        <authorList>
            <person name="Wang G."/>
        </authorList>
    </citation>
    <scope>NUCLEOTIDE SEQUENCE [LARGE SCALE GENOMIC DNA]</scope>
    <source>
        <strain evidence="17 18">KCTC 32990</strain>
    </source>
</reference>
<dbReference type="EC" id="2.7.7.2" evidence="15"/>
<dbReference type="CDD" id="cd02064">
    <property type="entry name" value="FAD_synthetase_N"/>
    <property type="match status" value="1"/>
</dbReference>
<dbReference type="SUPFAM" id="SSF82114">
    <property type="entry name" value="Riboflavin kinase-like"/>
    <property type="match status" value="1"/>
</dbReference>
<dbReference type="EC" id="2.7.1.26" evidence="15"/>
<evidence type="ECO:0000256" key="9">
    <source>
        <dbReference type="ARBA" id="ARBA00022777"/>
    </source>
</evidence>
<evidence type="ECO:0000256" key="7">
    <source>
        <dbReference type="ARBA" id="ARBA00022695"/>
    </source>
</evidence>
<dbReference type="UniPathway" id="UPA00277">
    <property type="reaction ID" value="UER00407"/>
</dbReference>
<evidence type="ECO:0000256" key="14">
    <source>
        <dbReference type="ARBA" id="ARBA00049494"/>
    </source>
</evidence>
<comment type="function">
    <text evidence="1">Catalyzes the phosphorylation of riboflavin to FMN followed by the adenylation of FMN to FAD.</text>
</comment>
<dbReference type="UniPathway" id="UPA00276">
    <property type="reaction ID" value="UER00406"/>
</dbReference>
<keyword evidence="10 15" id="KW-0274">FAD</keyword>
<dbReference type="InterPro" id="IPR014729">
    <property type="entry name" value="Rossmann-like_a/b/a_fold"/>
</dbReference>
<dbReference type="InterPro" id="IPR002606">
    <property type="entry name" value="Riboflavin_kinase_bac"/>
</dbReference>
<comment type="pathway">
    <text evidence="2 15">Cofactor biosynthesis; FAD biosynthesis; FAD from FMN: step 1/1.</text>
</comment>
<dbReference type="EMBL" id="JAABOQ010000005">
    <property type="protein sequence ID" value="NER18003.1"/>
    <property type="molecule type" value="Genomic_DNA"/>
</dbReference>
<dbReference type="PANTHER" id="PTHR22749">
    <property type="entry name" value="RIBOFLAVIN KINASE/FMN ADENYLYLTRANSFERASE"/>
    <property type="match status" value="1"/>
</dbReference>
<evidence type="ECO:0000256" key="5">
    <source>
        <dbReference type="ARBA" id="ARBA00022643"/>
    </source>
</evidence>
<evidence type="ECO:0000256" key="8">
    <source>
        <dbReference type="ARBA" id="ARBA00022741"/>
    </source>
</evidence>
<keyword evidence="11 15" id="KW-0067">ATP-binding</keyword>
<proteinExistence type="inferred from homology"/>
<sequence length="314" mass="35358">MKKFDSIQSYNSNTSSVVTIGTFDGVHIGHRKIIDNLTEQAAATGLNSVILTFFPHPRMVLQKDVSIKLLNTIKERTDILSETGLDHLIVHPFTKDFSRLTAIEFVRDVLVNQLKTKKIIIGYDHRFGRNRTADINDLIEFGKTFDFEVEQISAEALNDVAISSTKIRNALHNDGDVAKANSYLGYEYTIEGTVIVGKGLGRTIQFPTANIAVKESYKLIPKDGVYLVSATLNSEKVYGMTNIGQNPTVSDEDTKKIETYFFDFDADLYGKEIELHFLKRLRNEVKFESVAALKEQLTKDKLQSLDLIKAYHNA</sequence>
<organism evidence="17 18">
    <name type="scientific">Spongiivirga citrea</name>
    <dbReference type="NCBI Taxonomy" id="1481457"/>
    <lineage>
        <taxon>Bacteria</taxon>
        <taxon>Pseudomonadati</taxon>
        <taxon>Bacteroidota</taxon>
        <taxon>Flavobacteriia</taxon>
        <taxon>Flavobacteriales</taxon>
        <taxon>Flavobacteriaceae</taxon>
        <taxon>Spongiivirga</taxon>
    </lineage>
</organism>
<evidence type="ECO:0000256" key="13">
    <source>
        <dbReference type="ARBA" id="ARBA00047880"/>
    </source>
</evidence>
<dbReference type="InterPro" id="IPR015865">
    <property type="entry name" value="Riboflavin_kinase_bac/euk"/>
</dbReference>
<dbReference type="SUPFAM" id="SSF52374">
    <property type="entry name" value="Nucleotidylyl transferase"/>
    <property type="match status" value="1"/>
</dbReference>
<dbReference type="GO" id="GO:0009231">
    <property type="term" value="P:riboflavin biosynthetic process"/>
    <property type="evidence" value="ECO:0007669"/>
    <property type="project" value="InterPro"/>
</dbReference>
<evidence type="ECO:0000256" key="6">
    <source>
        <dbReference type="ARBA" id="ARBA00022679"/>
    </source>
</evidence>
<name>A0A6M0CM15_9FLAO</name>
<comment type="catalytic activity">
    <reaction evidence="14 15">
        <text>FMN + ATP + H(+) = FAD + diphosphate</text>
        <dbReference type="Rhea" id="RHEA:17237"/>
        <dbReference type="ChEBI" id="CHEBI:15378"/>
        <dbReference type="ChEBI" id="CHEBI:30616"/>
        <dbReference type="ChEBI" id="CHEBI:33019"/>
        <dbReference type="ChEBI" id="CHEBI:57692"/>
        <dbReference type="ChEBI" id="CHEBI:58210"/>
        <dbReference type="EC" id="2.7.7.2"/>
    </reaction>
</comment>
<feature type="domain" description="Riboflavin kinase" evidence="16">
    <location>
        <begin position="183"/>
        <end position="309"/>
    </location>
</feature>
<dbReference type="FunFam" id="3.40.50.620:FF:000021">
    <property type="entry name" value="Riboflavin biosynthesis protein"/>
    <property type="match status" value="1"/>
</dbReference>
<dbReference type="GO" id="GO:0008531">
    <property type="term" value="F:riboflavin kinase activity"/>
    <property type="evidence" value="ECO:0007669"/>
    <property type="project" value="UniProtKB-UniRule"/>
</dbReference>
<dbReference type="AlphaFoldDB" id="A0A6M0CM15"/>
<dbReference type="NCBIfam" id="NF004160">
    <property type="entry name" value="PRK05627.1-3"/>
    <property type="match status" value="1"/>
</dbReference>
<evidence type="ECO:0000259" key="16">
    <source>
        <dbReference type="SMART" id="SM00904"/>
    </source>
</evidence>
<evidence type="ECO:0000256" key="15">
    <source>
        <dbReference type="PIRNR" id="PIRNR004491"/>
    </source>
</evidence>
<comment type="catalytic activity">
    <reaction evidence="13 15">
        <text>riboflavin + ATP = FMN + ADP + H(+)</text>
        <dbReference type="Rhea" id="RHEA:14357"/>
        <dbReference type="ChEBI" id="CHEBI:15378"/>
        <dbReference type="ChEBI" id="CHEBI:30616"/>
        <dbReference type="ChEBI" id="CHEBI:57986"/>
        <dbReference type="ChEBI" id="CHEBI:58210"/>
        <dbReference type="ChEBI" id="CHEBI:456216"/>
        <dbReference type="EC" id="2.7.1.26"/>
    </reaction>
</comment>
<gene>
    <name evidence="17" type="ORF">GWK10_12325</name>
</gene>
<keyword evidence="5 15" id="KW-0288">FMN</keyword>
<dbReference type="NCBIfam" id="TIGR00083">
    <property type="entry name" value="ribF"/>
    <property type="match status" value="1"/>
</dbReference>
<keyword evidence="12" id="KW-0511">Multifunctional enzyme</keyword>
<comment type="similarity">
    <text evidence="15">Belongs to the ribF family.</text>
</comment>
<dbReference type="InterPro" id="IPR023465">
    <property type="entry name" value="Riboflavin_kinase_dom_sf"/>
</dbReference>
<dbReference type="Pfam" id="PF01687">
    <property type="entry name" value="Flavokinase"/>
    <property type="match status" value="1"/>
</dbReference>
<dbReference type="GO" id="GO:0005524">
    <property type="term" value="F:ATP binding"/>
    <property type="evidence" value="ECO:0007669"/>
    <property type="project" value="UniProtKB-UniRule"/>
</dbReference>
<keyword evidence="7 15" id="KW-0548">Nucleotidyltransferase</keyword>
<evidence type="ECO:0000313" key="17">
    <source>
        <dbReference type="EMBL" id="NER18003.1"/>
    </source>
</evidence>
<evidence type="ECO:0000256" key="4">
    <source>
        <dbReference type="ARBA" id="ARBA00022630"/>
    </source>
</evidence>
<evidence type="ECO:0000256" key="2">
    <source>
        <dbReference type="ARBA" id="ARBA00004726"/>
    </source>
</evidence>
<dbReference type="PANTHER" id="PTHR22749:SF6">
    <property type="entry name" value="RIBOFLAVIN KINASE"/>
    <property type="match status" value="1"/>
</dbReference>
<keyword evidence="4 15" id="KW-0285">Flavoprotein</keyword>
<keyword evidence="9 15" id="KW-0418">Kinase</keyword>
<dbReference type="RefSeq" id="WP_164032690.1">
    <property type="nucleotide sequence ID" value="NZ_JAABOQ010000005.1"/>
</dbReference>
<keyword evidence="18" id="KW-1185">Reference proteome</keyword>
<dbReference type="InterPro" id="IPR015864">
    <property type="entry name" value="FAD_synthase"/>
</dbReference>
<keyword evidence="6 15" id="KW-0808">Transferase</keyword>
<dbReference type="NCBIfam" id="NF004162">
    <property type="entry name" value="PRK05627.1-5"/>
    <property type="match status" value="1"/>
</dbReference>
<evidence type="ECO:0000256" key="10">
    <source>
        <dbReference type="ARBA" id="ARBA00022827"/>
    </source>
</evidence>
<comment type="caution">
    <text evidence="17">The sequence shown here is derived from an EMBL/GenBank/DDBJ whole genome shotgun (WGS) entry which is preliminary data.</text>
</comment>
<evidence type="ECO:0000256" key="1">
    <source>
        <dbReference type="ARBA" id="ARBA00002121"/>
    </source>
</evidence>
<evidence type="ECO:0000256" key="12">
    <source>
        <dbReference type="ARBA" id="ARBA00023268"/>
    </source>
</evidence>
<accession>A0A6M0CM15</accession>
<dbReference type="Pfam" id="PF06574">
    <property type="entry name" value="FAD_syn"/>
    <property type="match status" value="1"/>
</dbReference>
<dbReference type="GO" id="GO:0003919">
    <property type="term" value="F:FMN adenylyltransferase activity"/>
    <property type="evidence" value="ECO:0007669"/>
    <property type="project" value="UniProtKB-UniRule"/>
</dbReference>
<protein>
    <recommendedName>
        <fullName evidence="15">Riboflavin biosynthesis protein</fullName>
    </recommendedName>
    <domain>
        <recommendedName>
            <fullName evidence="15">Riboflavin kinase</fullName>
            <ecNumber evidence="15">2.7.1.26</ecNumber>
        </recommendedName>
        <alternativeName>
            <fullName evidence="15">Flavokinase</fullName>
        </alternativeName>
    </domain>
    <domain>
        <recommendedName>
            <fullName evidence="15">FMN adenylyltransferase</fullName>
            <ecNumber evidence="15">2.7.7.2</ecNumber>
        </recommendedName>
        <alternativeName>
            <fullName evidence="15">FAD pyrophosphorylase</fullName>
        </alternativeName>
        <alternativeName>
            <fullName evidence="15">FAD synthase</fullName>
        </alternativeName>
    </domain>
</protein>
<comment type="pathway">
    <text evidence="3 15">Cofactor biosynthesis; FMN biosynthesis; FMN from riboflavin (ATP route): step 1/1.</text>
</comment>
<evidence type="ECO:0000256" key="3">
    <source>
        <dbReference type="ARBA" id="ARBA00005201"/>
    </source>
</evidence>
<dbReference type="GO" id="GO:0006747">
    <property type="term" value="P:FAD biosynthetic process"/>
    <property type="evidence" value="ECO:0007669"/>
    <property type="project" value="UniProtKB-UniRule"/>
</dbReference>
<keyword evidence="8 15" id="KW-0547">Nucleotide-binding</keyword>
<dbReference type="GO" id="GO:0009398">
    <property type="term" value="P:FMN biosynthetic process"/>
    <property type="evidence" value="ECO:0007669"/>
    <property type="project" value="UniProtKB-UniRule"/>
</dbReference>